<dbReference type="Proteomes" id="UP000294575">
    <property type="component" value="Unassembled WGS sequence"/>
</dbReference>
<reference evidence="3 4" key="1">
    <citation type="submission" date="2019-03" db="EMBL/GenBank/DDBJ databases">
        <title>Genomic Encyclopedia of Type Strains, Phase IV (KMG-IV): sequencing the most valuable type-strain genomes for metagenomic binning, comparative biology and taxonomic classification.</title>
        <authorList>
            <person name="Goeker M."/>
        </authorList>
    </citation>
    <scope>NUCLEOTIDE SEQUENCE [LARGE SCALE GENOMIC DNA]</scope>
    <source>
        <strain evidence="3 4">DSM 28679</strain>
    </source>
</reference>
<dbReference type="InterPro" id="IPR006442">
    <property type="entry name" value="Antitoxin_Phd/YefM"/>
</dbReference>
<dbReference type="EMBL" id="SNYK01000009">
    <property type="protein sequence ID" value="TDQ37011.1"/>
    <property type="molecule type" value="Genomic_DNA"/>
</dbReference>
<evidence type="ECO:0000256" key="1">
    <source>
        <dbReference type="ARBA" id="ARBA00009981"/>
    </source>
</evidence>
<dbReference type="AlphaFoldDB" id="A0A4R6TUG9"/>
<dbReference type="Pfam" id="PF02604">
    <property type="entry name" value="PhdYeFM_antitox"/>
    <property type="match status" value="1"/>
</dbReference>
<comment type="caution">
    <text evidence="3">The sequence shown here is derived from an EMBL/GenBank/DDBJ whole genome shotgun (WGS) entry which is preliminary data.</text>
</comment>
<keyword evidence="4" id="KW-1185">Reference proteome</keyword>
<accession>A0A4R6TUG9</accession>
<organism evidence="3 4">
    <name type="scientific">Thiopseudomonas denitrificans</name>
    <dbReference type="NCBI Taxonomy" id="1501432"/>
    <lineage>
        <taxon>Bacteria</taxon>
        <taxon>Pseudomonadati</taxon>
        <taxon>Pseudomonadota</taxon>
        <taxon>Gammaproteobacteria</taxon>
        <taxon>Pseudomonadales</taxon>
        <taxon>Pseudomonadaceae</taxon>
        <taxon>Thiopseudomonas</taxon>
    </lineage>
</organism>
<dbReference type="PANTHER" id="PTHR33713">
    <property type="entry name" value="ANTITOXIN YAFN-RELATED"/>
    <property type="match status" value="1"/>
</dbReference>
<name>A0A4R6TUG9_9GAMM</name>
<dbReference type="SUPFAM" id="SSF143120">
    <property type="entry name" value="YefM-like"/>
    <property type="match status" value="1"/>
</dbReference>
<dbReference type="InterPro" id="IPR051405">
    <property type="entry name" value="phD/YefM_antitoxin"/>
</dbReference>
<evidence type="ECO:0000256" key="2">
    <source>
        <dbReference type="RuleBase" id="RU362080"/>
    </source>
</evidence>
<evidence type="ECO:0000313" key="4">
    <source>
        <dbReference type="Proteomes" id="UP000294575"/>
    </source>
</evidence>
<gene>
    <name evidence="3" type="ORF">DFQ45_10910</name>
</gene>
<sequence length="88" mass="9769">MSRPVMTANEAKTKFGEVLLMSQREPVHISKHGKPVAVLVSSEDFVSTDELKLELLRLRAERAREQIAAGDTVDGGQFFDQLLQGNDD</sequence>
<dbReference type="NCBIfam" id="TIGR01552">
    <property type="entry name" value="phd_fam"/>
    <property type="match status" value="1"/>
</dbReference>
<comment type="similarity">
    <text evidence="1 2">Belongs to the phD/YefM antitoxin family.</text>
</comment>
<evidence type="ECO:0000313" key="3">
    <source>
        <dbReference type="EMBL" id="TDQ37011.1"/>
    </source>
</evidence>
<dbReference type="PANTHER" id="PTHR33713:SF6">
    <property type="entry name" value="ANTITOXIN YEFM"/>
    <property type="match status" value="1"/>
</dbReference>
<protein>
    <recommendedName>
        <fullName evidence="2">Antitoxin</fullName>
    </recommendedName>
</protein>
<proteinExistence type="inferred from homology"/>
<comment type="function">
    <text evidence="2">Antitoxin component of a type II toxin-antitoxin (TA) system.</text>
</comment>
<dbReference type="InterPro" id="IPR036165">
    <property type="entry name" value="YefM-like_sf"/>
</dbReference>
<dbReference type="Gene3D" id="3.40.1620.10">
    <property type="entry name" value="YefM-like domain"/>
    <property type="match status" value="1"/>
</dbReference>